<evidence type="ECO:0000313" key="3">
    <source>
        <dbReference type="Proteomes" id="UP000830583"/>
    </source>
</evidence>
<dbReference type="EMBL" id="CP096205">
    <property type="protein sequence ID" value="UPQ79471.1"/>
    <property type="molecule type" value="Genomic_DNA"/>
</dbReference>
<protein>
    <submittedName>
        <fullName evidence="2">Uncharacterized protein</fullName>
    </submittedName>
</protein>
<keyword evidence="1" id="KW-0472">Membrane</keyword>
<keyword evidence="1" id="KW-0812">Transmembrane</keyword>
<feature type="transmembrane region" description="Helical" evidence="1">
    <location>
        <begin position="114"/>
        <end position="137"/>
    </location>
</feature>
<accession>A0ABY4KFA6</accession>
<dbReference type="RefSeq" id="WP_248434624.1">
    <property type="nucleotide sequence ID" value="NZ_CP096205.1"/>
</dbReference>
<feature type="transmembrane region" description="Helical" evidence="1">
    <location>
        <begin position="83"/>
        <end position="102"/>
    </location>
</feature>
<name>A0ABY4KFA6_9FLAO</name>
<feature type="transmembrane region" description="Helical" evidence="1">
    <location>
        <begin position="17"/>
        <end position="38"/>
    </location>
</feature>
<proteinExistence type="predicted"/>
<organism evidence="2 3">
    <name type="scientific">Flavobacterium azooxidireducens</name>
    <dbReference type="NCBI Taxonomy" id="1871076"/>
    <lineage>
        <taxon>Bacteria</taxon>
        <taxon>Pseudomonadati</taxon>
        <taxon>Bacteroidota</taxon>
        <taxon>Flavobacteriia</taxon>
        <taxon>Flavobacteriales</taxon>
        <taxon>Flavobacteriaceae</taxon>
        <taxon>Flavobacterium</taxon>
    </lineage>
</organism>
<dbReference type="Proteomes" id="UP000830583">
    <property type="component" value="Chromosome"/>
</dbReference>
<sequence>MIGIKTVKPYKQVDHQFIGTQFLIVVFPLIPINSYFIIDDLVERSFEIGINWKHLVKIYSGILTFIIIVLMILPEFLHWSISIKTLIIVTSLSLTLGLIFNFDRMDQDEKEKRLFFGKVVGINALPSYMSMSAALLLRNKFTIALKNQINTSENWKEILDKKLYSDQDIPLIYIIAEYQYRIDPSDENKAVLTNFKQQTTLAKKN</sequence>
<evidence type="ECO:0000313" key="2">
    <source>
        <dbReference type="EMBL" id="UPQ79471.1"/>
    </source>
</evidence>
<keyword evidence="3" id="KW-1185">Reference proteome</keyword>
<keyword evidence="1" id="KW-1133">Transmembrane helix</keyword>
<gene>
    <name evidence="2" type="ORF">M0M57_01215</name>
</gene>
<feature type="transmembrane region" description="Helical" evidence="1">
    <location>
        <begin position="58"/>
        <end position="77"/>
    </location>
</feature>
<evidence type="ECO:0000256" key="1">
    <source>
        <dbReference type="SAM" id="Phobius"/>
    </source>
</evidence>
<reference evidence="2" key="1">
    <citation type="submission" date="2022-04" db="EMBL/GenBank/DDBJ databases">
        <title>Consumption of N2O by Flavobacterium azooxidireducens sp. nov. isolated from Decomposing Leaf Litter of Phragmites australis (Cav.).</title>
        <authorList>
            <person name="Behrendt U."/>
            <person name="Spanner T."/>
            <person name="Augustin J."/>
            <person name="Horn M.A."/>
            <person name="Kolb S."/>
            <person name="Ulrich A."/>
        </authorList>
    </citation>
    <scope>NUCLEOTIDE SEQUENCE</scope>
    <source>
        <strain evidence="2">IGB 4-14</strain>
    </source>
</reference>